<feature type="transmembrane region" description="Helical" evidence="6">
    <location>
        <begin position="170"/>
        <end position="191"/>
    </location>
</feature>
<feature type="binding site" evidence="5">
    <location>
        <position position="193"/>
    </location>
    <ligand>
        <name>Zn(2+)</name>
        <dbReference type="ChEBI" id="CHEBI:29105"/>
    </ligand>
</feature>
<sequence>MNTRSSTISGGCFLYVVVVVLVSITGHQAGNVYYVIAAKPISTTTKAATSLTSVIIKRQRPSSTLKTKTKTTHDLTHDATPTRVAASVVATIAATSEAAEEDKEDSSSGIYVDKPILRGQFHKYGAILYPFLFGLPLYFRAISKSASAASASASITSTISPSTPNNSNNILVLSTILFNLAIESIMIISATLHTYKWKSNYWHLFTRKLDFTAIFVGIALIYSSLGKLLLGNHPLYFVLELVVWISAIAGTIMKWFIPDCPHYFNGLIFMVQGWAGLPLVPTLFRTCHIREAMSIFSGGIFITLGAIAYSFQWPKPKLHIQQQRDIIFGPHELFHVSSLLMFLSMWYTMWFNVSST</sequence>
<feature type="transmembrane region" description="Helical" evidence="6">
    <location>
        <begin position="263"/>
        <end position="280"/>
    </location>
</feature>
<proteinExistence type="predicted"/>
<dbReference type="GO" id="GO:0016020">
    <property type="term" value="C:membrane"/>
    <property type="evidence" value="ECO:0007669"/>
    <property type="project" value="UniProtKB-SubCell"/>
</dbReference>
<gene>
    <name evidence="7" type="ORF">FRACYDRAFT_238547</name>
</gene>
<feature type="binding site" evidence="5">
    <location>
        <position position="331"/>
    </location>
    <ligand>
        <name>Zn(2+)</name>
        <dbReference type="ChEBI" id="CHEBI:29105"/>
    </ligand>
</feature>
<comment type="subcellular location">
    <subcellularLocation>
        <location evidence="1">Membrane</location>
        <topology evidence="1">Multi-pass membrane protein</topology>
    </subcellularLocation>
</comment>
<keyword evidence="2 6" id="KW-0812">Transmembrane</keyword>
<feature type="transmembrane region" description="Helical" evidence="6">
    <location>
        <begin position="211"/>
        <end position="230"/>
    </location>
</feature>
<protein>
    <recommendedName>
        <fullName evidence="9">HlyIII-domain-containing protein</fullName>
    </recommendedName>
</protein>
<dbReference type="AlphaFoldDB" id="A0A1E7FK12"/>
<keyword evidence="5" id="KW-0479">Metal-binding</keyword>
<evidence type="ECO:0000313" key="8">
    <source>
        <dbReference type="Proteomes" id="UP000095751"/>
    </source>
</evidence>
<dbReference type="Proteomes" id="UP000095751">
    <property type="component" value="Unassembled WGS sequence"/>
</dbReference>
<feature type="transmembrane region" description="Helical" evidence="6">
    <location>
        <begin position="12"/>
        <end position="36"/>
    </location>
</feature>
<evidence type="ECO:0000313" key="7">
    <source>
        <dbReference type="EMBL" id="OEU18113.1"/>
    </source>
</evidence>
<feature type="transmembrane region" description="Helical" evidence="6">
    <location>
        <begin position="237"/>
        <end position="257"/>
    </location>
</feature>
<dbReference type="OrthoDB" id="10498482at2759"/>
<keyword evidence="5" id="KW-0862">Zinc</keyword>
<evidence type="ECO:0000256" key="4">
    <source>
        <dbReference type="ARBA" id="ARBA00023136"/>
    </source>
</evidence>
<dbReference type="Pfam" id="PF03006">
    <property type="entry name" value="HlyIII"/>
    <property type="match status" value="1"/>
</dbReference>
<feature type="transmembrane region" description="Helical" evidence="6">
    <location>
        <begin position="333"/>
        <end position="353"/>
    </location>
</feature>
<keyword evidence="8" id="KW-1185">Reference proteome</keyword>
<evidence type="ECO:0000256" key="6">
    <source>
        <dbReference type="SAM" id="Phobius"/>
    </source>
</evidence>
<dbReference type="KEGG" id="fcy:FRACYDRAFT_238547"/>
<dbReference type="InterPro" id="IPR004254">
    <property type="entry name" value="AdipoR/HlyIII-related"/>
</dbReference>
<organism evidence="7 8">
    <name type="scientific">Fragilariopsis cylindrus CCMP1102</name>
    <dbReference type="NCBI Taxonomy" id="635003"/>
    <lineage>
        <taxon>Eukaryota</taxon>
        <taxon>Sar</taxon>
        <taxon>Stramenopiles</taxon>
        <taxon>Ochrophyta</taxon>
        <taxon>Bacillariophyta</taxon>
        <taxon>Bacillariophyceae</taxon>
        <taxon>Bacillariophycidae</taxon>
        <taxon>Bacillariales</taxon>
        <taxon>Bacillariaceae</taxon>
        <taxon>Fragilariopsis</taxon>
    </lineage>
</organism>
<evidence type="ECO:0000256" key="3">
    <source>
        <dbReference type="ARBA" id="ARBA00022989"/>
    </source>
</evidence>
<evidence type="ECO:0008006" key="9">
    <source>
        <dbReference type="Google" id="ProtNLM"/>
    </source>
</evidence>
<accession>A0A1E7FK12</accession>
<feature type="transmembrane region" description="Helical" evidence="6">
    <location>
        <begin position="292"/>
        <end position="313"/>
    </location>
</feature>
<keyword evidence="4 6" id="KW-0472">Membrane</keyword>
<name>A0A1E7FK12_9STRA</name>
<evidence type="ECO:0000256" key="2">
    <source>
        <dbReference type="ARBA" id="ARBA00022692"/>
    </source>
</evidence>
<keyword evidence="3 6" id="KW-1133">Transmembrane helix</keyword>
<reference evidence="7 8" key="1">
    <citation type="submission" date="2016-09" db="EMBL/GenBank/DDBJ databases">
        <title>Extensive genetic diversity and differential bi-allelic expression allows diatom success in the polar Southern Ocean.</title>
        <authorList>
            <consortium name="DOE Joint Genome Institute"/>
            <person name="Mock T."/>
            <person name="Otillar R.P."/>
            <person name="Strauss J."/>
            <person name="Dupont C."/>
            <person name="Frickenhaus S."/>
            <person name="Maumus F."/>
            <person name="Mcmullan M."/>
            <person name="Sanges R."/>
            <person name="Schmutz J."/>
            <person name="Toseland A."/>
            <person name="Valas R."/>
            <person name="Veluchamy A."/>
            <person name="Ward B.J."/>
            <person name="Allen A."/>
            <person name="Barry K."/>
            <person name="Falciatore A."/>
            <person name="Ferrante M."/>
            <person name="Fortunato A.E."/>
            <person name="Gloeckner G."/>
            <person name="Gruber A."/>
            <person name="Hipkin R."/>
            <person name="Janech M."/>
            <person name="Kroth P."/>
            <person name="Leese F."/>
            <person name="Lindquist E."/>
            <person name="Lyon B.R."/>
            <person name="Martin J."/>
            <person name="Mayer C."/>
            <person name="Parker M."/>
            <person name="Quesneville H."/>
            <person name="Raymond J."/>
            <person name="Uhlig C."/>
            <person name="Valentin K.U."/>
            <person name="Worden A.Z."/>
            <person name="Armbrust E.V."/>
            <person name="Bowler C."/>
            <person name="Green B."/>
            <person name="Moulton V."/>
            <person name="Van Oosterhout C."/>
            <person name="Grigoriev I."/>
        </authorList>
    </citation>
    <scope>NUCLEOTIDE SEQUENCE [LARGE SCALE GENOMIC DNA]</scope>
    <source>
        <strain evidence="7 8">CCMP1102</strain>
    </source>
</reference>
<dbReference type="InParanoid" id="A0A1E7FK12"/>
<evidence type="ECO:0000256" key="1">
    <source>
        <dbReference type="ARBA" id="ARBA00004141"/>
    </source>
</evidence>
<feature type="binding site" evidence="5">
    <location>
        <position position="335"/>
    </location>
    <ligand>
        <name>Zn(2+)</name>
        <dbReference type="ChEBI" id="CHEBI:29105"/>
    </ligand>
</feature>
<evidence type="ECO:0000256" key="5">
    <source>
        <dbReference type="PIRSR" id="PIRSR604254-1"/>
    </source>
</evidence>
<dbReference type="EMBL" id="KV784357">
    <property type="protein sequence ID" value="OEU18113.1"/>
    <property type="molecule type" value="Genomic_DNA"/>
</dbReference>